<dbReference type="AlphaFoldDB" id="A0A6C0HN77"/>
<sequence length="92" mass="10723">MDKIQIAELKWCKGEPPEKSKKKTNEPTVPNNNFDDYKIKQSNKREDVDAKLINRINLGNVSQNPFLINNNYVTDLQNHSDFMIPKNSNYLN</sequence>
<proteinExistence type="predicted"/>
<feature type="compositionally biased region" description="Basic and acidic residues" evidence="1">
    <location>
        <begin position="12"/>
        <end position="25"/>
    </location>
</feature>
<organism evidence="2">
    <name type="scientific">viral metagenome</name>
    <dbReference type="NCBI Taxonomy" id="1070528"/>
    <lineage>
        <taxon>unclassified sequences</taxon>
        <taxon>metagenomes</taxon>
        <taxon>organismal metagenomes</taxon>
    </lineage>
</organism>
<reference evidence="2" key="1">
    <citation type="journal article" date="2020" name="Nature">
        <title>Giant virus diversity and host interactions through global metagenomics.</title>
        <authorList>
            <person name="Schulz F."/>
            <person name="Roux S."/>
            <person name="Paez-Espino D."/>
            <person name="Jungbluth S."/>
            <person name="Walsh D.A."/>
            <person name="Denef V.J."/>
            <person name="McMahon K.D."/>
            <person name="Konstantinidis K.T."/>
            <person name="Eloe-Fadrosh E.A."/>
            <person name="Kyrpides N.C."/>
            <person name="Woyke T."/>
        </authorList>
    </citation>
    <scope>NUCLEOTIDE SEQUENCE</scope>
    <source>
        <strain evidence="2">GVMAG-M-3300023184-161</strain>
    </source>
</reference>
<protein>
    <submittedName>
        <fullName evidence="2">Uncharacterized protein</fullName>
    </submittedName>
</protein>
<dbReference type="EMBL" id="MN739997">
    <property type="protein sequence ID" value="QHT82138.1"/>
    <property type="molecule type" value="Genomic_DNA"/>
</dbReference>
<feature type="region of interest" description="Disordered" evidence="1">
    <location>
        <begin position="12"/>
        <end position="36"/>
    </location>
</feature>
<evidence type="ECO:0000256" key="1">
    <source>
        <dbReference type="SAM" id="MobiDB-lite"/>
    </source>
</evidence>
<name>A0A6C0HN77_9ZZZZ</name>
<evidence type="ECO:0000313" key="2">
    <source>
        <dbReference type="EMBL" id="QHT82138.1"/>
    </source>
</evidence>
<accession>A0A6C0HN77</accession>